<gene>
    <name evidence="1" type="ORF">DS909_11910</name>
</gene>
<evidence type="ECO:0000313" key="2">
    <source>
        <dbReference type="Proteomes" id="UP000252706"/>
    </source>
</evidence>
<accession>A0A366X1F2</accession>
<organism evidence="1 2">
    <name type="scientific">Phaeobacter gallaeciensis</name>
    <dbReference type="NCBI Taxonomy" id="60890"/>
    <lineage>
        <taxon>Bacteria</taxon>
        <taxon>Pseudomonadati</taxon>
        <taxon>Pseudomonadota</taxon>
        <taxon>Alphaproteobacteria</taxon>
        <taxon>Rhodobacterales</taxon>
        <taxon>Roseobacteraceae</taxon>
        <taxon>Phaeobacter</taxon>
    </lineage>
</organism>
<evidence type="ECO:0000313" key="1">
    <source>
        <dbReference type="EMBL" id="RBW54533.1"/>
    </source>
</evidence>
<protein>
    <submittedName>
        <fullName evidence="1">Uncharacterized protein</fullName>
    </submittedName>
</protein>
<name>A0A366X1F2_9RHOB</name>
<dbReference type="Proteomes" id="UP000252706">
    <property type="component" value="Unassembled WGS sequence"/>
</dbReference>
<sequence>MRVLPVVVMGMASTAYADDFNLSISRTVAAKGAQIPYALHIRLREAGKTRMGIAAVLDMRHVQANVPGLFSGVLQETCKAKYAVAIAEAHAEGKAVAVSGQFQAKFFLCDDDDPKTHYRGALLLGQNVNFQAKASAEVKGQCLVLKLVDVTLDPTGFLGGVADVLNLTEKAQTLILEKSAEVLAKHPICPELPPELAMLEPDFRSGGTQEIGKGGIGAYLNGSVDVSATTLVDLLLLAQAKKQEGTQ</sequence>
<dbReference type="EMBL" id="QOCE01000031">
    <property type="protein sequence ID" value="RBW54533.1"/>
    <property type="molecule type" value="Genomic_DNA"/>
</dbReference>
<reference evidence="1 2" key="1">
    <citation type="submission" date="2018-07" db="EMBL/GenBank/DDBJ databases">
        <title>Modular assembly of carbohydrate-degrading microbial communities in the ocean.</title>
        <authorList>
            <person name="Enke T.N."/>
            <person name="Datta M.S."/>
            <person name="Schwartzman J.A."/>
            <person name="Cermak N."/>
            <person name="Schmitz D.A."/>
            <person name="Barrere J."/>
            <person name="Cordero O.X."/>
        </authorList>
    </citation>
    <scope>NUCLEOTIDE SEQUENCE [LARGE SCALE GENOMIC DNA]</scope>
    <source>
        <strain evidence="1 2">C3M10</strain>
    </source>
</reference>
<proteinExistence type="predicted"/>
<comment type="caution">
    <text evidence="1">The sequence shown here is derived from an EMBL/GenBank/DDBJ whole genome shotgun (WGS) entry which is preliminary data.</text>
</comment>
<dbReference type="AlphaFoldDB" id="A0A366X1F2"/>